<reference evidence="10 11" key="1">
    <citation type="journal article" date="2019" name="Nat. Ecol. Evol.">
        <title>Megaphylogeny resolves global patterns of mushroom evolution.</title>
        <authorList>
            <person name="Varga T."/>
            <person name="Krizsan K."/>
            <person name="Foldi C."/>
            <person name="Dima B."/>
            <person name="Sanchez-Garcia M."/>
            <person name="Sanchez-Ramirez S."/>
            <person name="Szollosi G.J."/>
            <person name="Szarkandi J.G."/>
            <person name="Papp V."/>
            <person name="Albert L."/>
            <person name="Andreopoulos W."/>
            <person name="Angelini C."/>
            <person name="Antonin V."/>
            <person name="Barry K.W."/>
            <person name="Bougher N.L."/>
            <person name="Buchanan P."/>
            <person name="Buyck B."/>
            <person name="Bense V."/>
            <person name="Catcheside P."/>
            <person name="Chovatia M."/>
            <person name="Cooper J."/>
            <person name="Damon W."/>
            <person name="Desjardin D."/>
            <person name="Finy P."/>
            <person name="Geml J."/>
            <person name="Haridas S."/>
            <person name="Hughes K."/>
            <person name="Justo A."/>
            <person name="Karasinski D."/>
            <person name="Kautmanova I."/>
            <person name="Kiss B."/>
            <person name="Kocsube S."/>
            <person name="Kotiranta H."/>
            <person name="LaButti K.M."/>
            <person name="Lechner B.E."/>
            <person name="Liimatainen K."/>
            <person name="Lipzen A."/>
            <person name="Lukacs Z."/>
            <person name="Mihaltcheva S."/>
            <person name="Morgado L.N."/>
            <person name="Niskanen T."/>
            <person name="Noordeloos M.E."/>
            <person name="Ohm R.A."/>
            <person name="Ortiz-Santana B."/>
            <person name="Ovrebo C."/>
            <person name="Racz N."/>
            <person name="Riley R."/>
            <person name="Savchenko A."/>
            <person name="Shiryaev A."/>
            <person name="Soop K."/>
            <person name="Spirin V."/>
            <person name="Szebenyi C."/>
            <person name="Tomsovsky M."/>
            <person name="Tulloss R.E."/>
            <person name="Uehling J."/>
            <person name="Grigoriev I.V."/>
            <person name="Vagvolgyi C."/>
            <person name="Papp T."/>
            <person name="Martin F.M."/>
            <person name="Miettinen O."/>
            <person name="Hibbett D.S."/>
            <person name="Nagy L.G."/>
        </authorList>
    </citation>
    <scope>NUCLEOTIDE SEQUENCE [LARGE SCALE GENOMIC DNA]</scope>
    <source>
        <strain evidence="10 11">OMC1185</strain>
    </source>
</reference>
<dbReference type="Proteomes" id="UP000305948">
    <property type="component" value="Unassembled WGS sequence"/>
</dbReference>
<dbReference type="AlphaFoldDB" id="A0A5C3N1E0"/>
<dbReference type="InterPro" id="IPR036420">
    <property type="entry name" value="BRCT_dom_sf"/>
</dbReference>
<proteinExistence type="inferred from homology"/>
<evidence type="ECO:0000256" key="1">
    <source>
        <dbReference type="ARBA" id="ARBA00004123"/>
    </source>
</evidence>
<feature type="region of interest" description="Disordered" evidence="8">
    <location>
        <begin position="728"/>
        <end position="922"/>
    </location>
</feature>
<gene>
    <name evidence="10" type="ORF">OE88DRAFT_1680259</name>
</gene>
<protein>
    <recommendedName>
        <fullName evidence="9">FHA domain-containing protein</fullName>
    </recommendedName>
</protein>
<dbReference type="InterPro" id="IPR008984">
    <property type="entry name" value="SMAD_FHA_dom_sf"/>
</dbReference>
<evidence type="ECO:0000256" key="3">
    <source>
        <dbReference type="ARBA" id="ARBA00022454"/>
    </source>
</evidence>
<evidence type="ECO:0000256" key="7">
    <source>
        <dbReference type="ARBA" id="ARBA00044757"/>
    </source>
</evidence>
<comment type="similarity">
    <text evidence="7">Belongs to the Nibrin family.</text>
</comment>
<feature type="compositionally biased region" description="Acidic residues" evidence="8">
    <location>
        <begin position="819"/>
        <end position="829"/>
    </location>
</feature>
<dbReference type="PANTHER" id="PTHR12162">
    <property type="entry name" value="NIBRIN-RELATED"/>
    <property type="match status" value="1"/>
</dbReference>
<evidence type="ECO:0000313" key="11">
    <source>
        <dbReference type="Proteomes" id="UP000305948"/>
    </source>
</evidence>
<dbReference type="Gene3D" id="3.40.50.10190">
    <property type="entry name" value="BRCT domain"/>
    <property type="match status" value="1"/>
</dbReference>
<keyword evidence="5" id="KW-0234">DNA repair</keyword>
<feature type="compositionally biased region" description="Pro residues" evidence="8">
    <location>
        <begin position="403"/>
        <end position="415"/>
    </location>
</feature>
<keyword evidence="6" id="KW-0539">Nucleus</keyword>
<dbReference type="SUPFAM" id="SSF49879">
    <property type="entry name" value="SMAD/FHA domain"/>
    <property type="match status" value="1"/>
</dbReference>
<dbReference type="GO" id="GO:0000724">
    <property type="term" value="P:double-strand break repair via homologous recombination"/>
    <property type="evidence" value="ECO:0007669"/>
    <property type="project" value="TreeGrafter"/>
</dbReference>
<feature type="region of interest" description="Disordered" evidence="8">
    <location>
        <begin position="455"/>
        <end position="487"/>
    </location>
</feature>
<dbReference type="OrthoDB" id="552194at2759"/>
<accession>A0A5C3N1E0</accession>
<evidence type="ECO:0000313" key="10">
    <source>
        <dbReference type="EMBL" id="TFK51444.1"/>
    </source>
</evidence>
<feature type="region of interest" description="Disordered" evidence="8">
    <location>
        <begin position="555"/>
        <end position="650"/>
    </location>
</feature>
<evidence type="ECO:0000256" key="5">
    <source>
        <dbReference type="ARBA" id="ARBA00023204"/>
    </source>
</evidence>
<name>A0A5C3N1E0_9AGAM</name>
<dbReference type="PANTHER" id="PTHR12162:SF0">
    <property type="entry name" value="NIBRIN"/>
    <property type="match status" value="1"/>
</dbReference>
<dbReference type="SUPFAM" id="SSF52113">
    <property type="entry name" value="BRCT domain"/>
    <property type="match status" value="1"/>
</dbReference>
<sequence>MWTITGPFDAKEKGDTSVQKTKLLKPGKTYLLGRKPDSSDLCLNHSRISQRHLTLTVGEYTPEDAANPSFIPPLHVTNLRDKGFTTLHEDKEILVNPGAAYELQDGDAATLASHVSLTVRWKRVCCFASAIRGKSSVSVGACARLGISVVHTFNPDVTHHLTPSFSLTTHIATSLLCAAHLVKPEWLDEVIRLGELSLGPDSLEFNCTLPQETKYRPTFSPSLPPALKVFRVWEPSEDRLQLFRGYRFIFVGEKGREIPGDLRDLVSNGGGQYEAFSVDSGRARLHQVLAKGKQKVAGGKGLVLVADEGNMVPAVGRDGWQELVEEARSYDLNFTPPENLVNAVVYTDVSLLKCPYTSDEHAGSNPVVEKASIPPSSQQEADPDAITAPPRRRLTRRATSSRPPSPGPSAPPSDPTPEVDVAAPRKMPLRRRARTPLFSIDDDSEIVDSQVVGSVAAAASPKPASTRRSVSPPGANSAKSTQTQTRTLRLKRRAGNAISLMLDDDPELEAVAQPPTKKFRALFEESDPSRLGQALSGAIDSQTGVNQDEIYSMMESQTQSVTQNSTQSKRSAHPILSVVAEEEEENSMASAPRTGASSKEVESQVARTSTTETSTTDGSHPAPLKAAGIPMNNSIKQPKKTGAEPGQPDIDESFLKAVASKKKGKKQEDTFDREFNNLRIAKPDLEQQQQQREEEREWEAVDDFGDYDVRGNFMMVVEMDVPEHRAKVAGRGKGRLGWEGKPDYKKFKHKQAPDRRATVELVASEENDYGMGTSYWRGSQSQSQSQPLIGTSPPSKKSQVQRQVSKTRTKAPTPMPPDDHDDDDDDFDEAPPLPSKSQPLFLAESQDSQTADTGMYMPAASQEDTSAPPTLRSVEEPSPVEAPPPKPPSRKRKAKATVIVDDDSDDGATFHGFGGRKKAKVK</sequence>
<dbReference type="GO" id="GO:0007095">
    <property type="term" value="P:mitotic G2 DNA damage checkpoint signaling"/>
    <property type="evidence" value="ECO:0007669"/>
    <property type="project" value="InterPro"/>
</dbReference>
<evidence type="ECO:0000256" key="4">
    <source>
        <dbReference type="ARBA" id="ARBA00022763"/>
    </source>
</evidence>
<dbReference type="InterPro" id="IPR000253">
    <property type="entry name" value="FHA_dom"/>
</dbReference>
<keyword evidence="11" id="KW-1185">Reference proteome</keyword>
<organism evidence="10 11">
    <name type="scientific">Heliocybe sulcata</name>
    <dbReference type="NCBI Taxonomy" id="5364"/>
    <lineage>
        <taxon>Eukaryota</taxon>
        <taxon>Fungi</taxon>
        <taxon>Dikarya</taxon>
        <taxon>Basidiomycota</taxon>
        <taxon>Agaricomycotina</taxon>
        <taxon>Agaricomycetes</taxon>
        <taxon>Gloeophyllales</taxon>
        <taxon>Gloeophyllaceae</taxon>
        <taxon>Heliocybe</taxon>
    </lineage>
</organism>
<dbReference type="GO" id="GO:0030870">
    <property type="term" value="C:Mre11 complex"/>
    <property type="evidence" value="ECO:0007669"/>
    <property type="project" value="InterPro"/>
</dbReference>
<feature type="compositionally biased region" description="Low complexity" evidence="8">
    <location>
        <begin position="556"/>
        <end position="568"/>
    </location>
</feature>
<dbReference type="GO" id="GO:0003684">
    <property type="term" value="F:damaged DNA binding"/>
    <property type="evidence" value="ECO:0007669"/>
    <property type="project" value="TreeGrafter"/>
</dbReference>
<keyword evidence="4" id="KW-0227">DNA damage</keyword>
<feature type="region of interest" description="Disordered" evidence="8">
    <location>
        <begin position="358"/>
        <end position="430"/>
    </location>
</feature>
<dbReference type="InterPro" id="IPR040227">
    <property type="entry name" value="Nibrin-rel"/>
</dbReference>
<evidence type="ECO:0000256" key="6">
    <source>
        <dbReference type="ARBA" id="ARBA00023242"/>
    </source>
</evidence>
<dbReference type="Gene3D" id="2.60.200.20">
    <property type="match status" value="1"/>
</dbReference>
<dbReference type="EMBL" id="ML213511">
    <property type="protein sequence ID" value="TFK51444.1"/>
    <property type="molecule type" value="Genomic_DNA"/>
</dbReference>
<evidence type="ECO:0000256" key="2">
    <source>
        <dbReference type="ARBA" id="ARBA00004286"/>
    </source>
</evidence>
<dbReference type="GO" id="GO:0005694">
    <property type="term" value="C:chromosome"/>
    <property type="evidence" value="ECO:0007669"/>
    <property type="project" value="UniProtKB-SubCell"/>
</dbReference>
<comment type="subcellular location">
    <subcellularLocation>
        <location evidence="2">Chromosome</location>
    </subcellularLocation>
    <subcellularLocation>
        <location evidence="1">Nucleus</location>
    </subcellularLocation>
</comment>
<evidence type="ECO:0000259" key="9">
    <source>
        <dbReference type="PROSITE" id="PS50006"/>
    </source>
</evidence>
<feature type="compositionally biased region" description="Low complexity" evidence="8">
    <location>
        <begin position="455"/>
        <end position="464"/>
    </location>
</feature>
<feature type="domain" description="FHA" evidence="9">
    <location>
        <begin position="30"/>
        <end position="55"/>
    </location>
</feature>
<keyword evidence="3" id="KW-0158">Chromosome</keyword>
<dbReference type="PROSITE" id="PS50006">
    <property type="entry name" value="FHA_DOMAIN"/>
    <property type="match status" value="1"/>
</dbReference>
<evidence type="ECO:0000256" key="8">
    <source>
        <dbReference type="SAM" id="MobiDB-lite"/>
    </source>
</evidence>
<feature type="compositionally biased region" description="Basic and acidic residues" evidence="8">
    <location>
        <begin position="736"/>
        <end position="758"/>
    </location>
</feature>
<feature type="compositionally biased region" description="Polar residues" evidence="8">
    <location>
        <begin position="776"/>
        <end position="806"/>
    </location>
</feature>